<dbReference type="Proteomes" id="UP000583800">
    <property type="component" value="Unassembled WGS sequence"/>
</dbReference>
<protein>
    <submittedName>
        <fullName evidence="4">Anti-anti-sigma factor</fullName>
    </submittedName>
</protein>
<keyword evidence="5" id="KW-1185">Reference proteome</keyword>
<dbReference type="EMBL" id="JACHJB010000002">
    <property type="protein sequence ID" value="MBB6348798.1"/>
    <property type="molecule type" value="Genomic_DNA"/>
</dbReference>
<evidence type="ECO:0000259" key="3">
    <source>
        <dbReference type="PROSITE" id="PS50801"/>
    </source>
</evidence>
<organism evidence="4 5">
    <name type="scientific">Nonomuraea muscovyensis</name>
    <dbReference type="NCBI Taxonomy" id="1124761"/>
    <lineage>
        <taxon>Bacteria</taxon>
        <taxon>Bacillati</taxon>
        <taxon>Actinomycetota</taxon>
        <taxon>Actinomycetes</taxon>
        <taxon>Streptosporangiales</taxon>
        <taxon>Streptosporangiaceae</taxon>
        <taxon>Nonomuraea</taxon>
    </lineage>
</organism>
<dbReference type="AlphaFoldDB" id="A0A7X0EYK5"/>
<feature type="domain" description="STAS" evidence="3">
    <location>
        <begin position="204"/>
        <end position="283"/>
    </location>
</feature>
<keyword evidence="1" id="KW-0418">Kinase</keyword>
<dbReference type="InterPro" id="IPR050267">
    <property type="entry name" value="Anti-sigma-factor_SerPK"/>
</dbReference>
<dbReference type="RefSeq" id="WP_185086477.1">
    <property type="nucleotide sequence ID" value="NZ_JACHJB010000002.1"/>
</dbReference>
<feature type="region of interest" description="Disordered" evidence="2">
    <location>
        <begin position="97"/>
        <end position="147"/>
    </location>
</feature>
<evidence type="ECO:0000313" key="4">
    <source>
        <dbReference type="EMBL" id="MBB6348798.1"/>
    </source>
</evidence>
<evidence type="ECO:0000256" key="1">
    <source>
        <dbReference type="ARBA" id="ARBA00022527"/>
    </source>
</evidence>
<dbReference type="PANTHER" id="PTHR35526">
    <property type="entry name" value="ANTI-SIGMA-F FACTOR RSBW-RELATED"/>
    <property type="match status" value="1"/>
</dbReference>
<dbReference type="GO" id="GO:0004674">
    <property type="term" value="F:protein serine/threonine kinase activity"/>
    <property type="evidence" value="ECO:0007669"/>
    <property type="project" value="UniProtKB-KW"/>
</dbReference>
<accession>A0A7X0EYK5</accession>
<keyword evidence="1" id="KW-0808">Transferase</keyword>
<evidence type="ECO:0000256" key="2">
    <source>
        <dbReference type="SAM" id="MobiDB-lite"/>
    </source>
</evidence>
<dbReference type="CDD" id="cd07043">
    <property type="entry name" value="STAS_anti-anti-sigma_factors"/>
    <property type="match status" value="1"/>
</dbReference>
<dbReference type="PROSITE" id="PS50801">
    <property type="entry name" value="STAS"/>
    <property type="match status" value="1"/>
</dbReference>
<dbReference type="PANTHER" id="PTHR35526:SF3">
    <property type="entry name" value="ANTI-SIGMA-F FACTOR RSBW"/>
    <property type="match status" value="1"/>
</dbReference>
<evidence type="ECO:0000313" key="5">
    <source>
        <dbReference type="Proteomes" id="UP000583800"/>
    </source>
</evidence>
<dbReference type="Pfam" id="PF13581">
    <property type="entry name" value="HATPase_c_2"/>
    <property type="match status" value="1"/>
</dbReference>
<name>A0A7X0EYK5_9ACTN</name>
<dbReference type="InterPro" id="IPR002645">
    <property type="entry name" value="STAS_dom"/>
</dbReference>
<feature type="region of interest" description="Disordered" evidence="2">
    <location>
        <begin position="1"/>
        <end position="31"/>
    </location>
</feature>
<dbReference type="SUPFAM" id="SSF55874">
    <property type="entry name" value="ATPase domain of HSP90 chaperone/DNA topoisomerase II/histidine kinase"/>
    <property type="match status" value="1"/>
</dbReference>
<dbReference type="SUPFAM" id="SSF52091">
    <property type="entry name" value="SpoIIaa-like"/>
    <property type="match status" value="1"/>
</dbReference>
<sequence length="309" mass="31614">MAGEGPVGGPPTASGVPARSGPAPAEPLLEQPFDGDSLYALRATLEAHASQAGFPDGRVMDLVMTVHELATNAVLHGAGRGTVRLWRVGGTLRCEVRDAGPSAADPRAGTGTDDGTGHIVGGGPRDGADPGSIDSAGEGTGGGAGDRWPVRHGHGLWIARYLTDGFTLATGPDGTVATVDFTVPAGPAGDSPFALGRHERGSYVLLELTGTLSEQAAEQVTTVVGDIVAGDRARPRLVLDLSGVTFWDAVGVAALITAKQRVEAASGALVLTGLTAGFRQRLDALSPTPFTVYDDRHQADHHFRTPPGS</sequence>
<dbReference type="InterPro" id="IPR003594">
    <property type="entry name" value="HATPase_dom"/>
</dbReference>
<feature type="compositionally biased region" description="Gly residues" evidence="2">
    <location>
        <begin position="112"/>
        <end position="125"/>
    </location>
</feature>
<keyword evidence="1" id="KW-0723">Serine/threonine-protein kinase</keyword>
<dbReference type="Pfam" id="PF01740">
    <property type="entry name" value="STAS"/>
    <property type="match status" value="1"/>
</dbReference>
<dbReference type="InterPro" id="IPR036513">
    <property type="entry name" value="STAS_dom_sf"/>
</dbReference>
<reference evidence="4 5" key="1">
    <citation type="submission" date="2020-08" db="EMBL/GenBank/DDBJ databases">
        <title>Sequencing the genomes of 1000 actinobacteria strains.</title>
        <authorList>
            <person name="Klenk H.-P."/>
        </authorList>
    </citation>
    <scope>NUCLEOTIDE SEQUENCE [LARGE SCALE GENOMIC DNA]</scope>
    <source>
        <strain evidence="4 5">DSM 45913</strain>
    </source>
</reference>
<gene>
    <name evidence="4" type="ORF">FHU36_005343</name>
</gene>
<dbReference type="Gene3D" id="3.30.565.10">
    <property type="entry name" value="Histidine kinase-like ATPase, C-terminal domain"/>
    <property type="match status" value="1"/>
</dbReference>
<comment type="caution">
    <text evidence="4">The sequence shown here is derived from an EMBL/GenBank/DDBJ whole genome shotgun (WGS) entry which is preliminary data.</text>
</comment>
<dbReference type="Gene3D" id="3.30.750.24">
    <property type="entry name" value="STAS domain"/>
    <property type="match status" value="1"/>
</dbReference>
<dbReference type="InterPro" id="IPR036890">
    <property type="entry name" value="HATPase_C_sf"/>
</dbReference>
<proteinExistence type="predicted"/>